<feature type="compositionally biased region" description="Pro residues" evidence="4">
    <location>
        <begin position="375"/>
        <end position="397"/>
    </location>
</feature>
<dbReference type="SUPFAM" id="SSF101898">
    <property type="entry name" value="NHL repeat"/>
    <property type="match status" value="1"/>
</dbReference>
<evidence type="ECO:0000259" key="6">
    <source>
        <dbReference type="PROSITE" id="PS50853"/>
    </source>
</evidence>
<evidence type="ECO:0000313" key="8">
    <source>
        <dbReference type="Proteomes" id="UP000642748"/>
    </source>
</evidence>
<dbReference type="InterPro" id="IPR013783">
    <property type="entry name" value="Ig-like_fold"/>
</dbReference>
<dbReference type="InterPro" id="IPR015943">
    <property type="entry name" value="WD40/YVTN_repeat-like_dom_sf"/>
</dbReference>
<keyword evidence="3" id="KW-0624">Polysaccharide degradation</keyword>
<dbReference type="PANTHER" id="PTHR46708">
    <property type="entry name" value="TENASCIN"/>
    <property type="match status" value="1"/>
</dbReference>
<dbReference type="PANTHER" id="PTHR46708:SF2">
    <property type="entry name" value="FIBRONECTIN TYPE-III DOMAIN-CONTAINING PROTEIN"/>
    <property type="match status" value="1"/>
</dbReference>
<dbReference type="Proteomes" id="UP000642748">
    <property type="component" value="Unassembled WGS sequence"/>
</dbReference>
<dbReference type="InterPro" id="IPR050991">
    <property type="entry name" value="ECM_Regulatory_Proteins"/>
</dbReference>
<sequence length="863" mass="88372">MTATEHSGRSRRVGPYITVGTVVVVLAAACLTLFGLGAFDRAVAVYDPTAWLFSKAKGELGRVNGNTARVDTRVKVKGTAGHRVEVTQTDRNLIVRDLDTGVVSSLDLATLQIAASLNTPPGQGIRIAMHGNSAYLLDEVHGQIRQVDPLTLKPIGSVVNFSPGMRGGDFDTDGKLWLALPSEGTVVSVTPAAETGKSPAVESQTVAEPSHDLNLSVLDKGVAVLDQTADQLVTVLGSQITKTPLSDADQGLLPPRTSGTDVPVTMPDRRQVDAVSHPSVSQYKVPGNGNSLSPAVAWAGWYYVADDAAGAVYVLNQSGTMVDQIQFPRGSGQLELQVRDDYLYINSVDGTTARVVNKAHKVSTVNKYPNDVPGGDPPPPPPVQPPPQKPQAGPPGAPRSVVASAGNATVHLTWGSAPSNGSAIQKYVVNGDGREFTAGAGQRALDITGLTNGKTYTFSVYAVNAKGEGPKRDSNPVVPTSEVPDPPASVTAHEQKDGTVSVSWAAGNGLGHKVANYQLTANGPDGPAQTWQVNGSKTSFTVPAGTLTYGTQYAFSVVTVNDIGAGSKASPLSGSVVPYTLPSTPTGVTAKSSTTAAGAVNVSWSASESNGRAITGYVVSYNGTTKTVDGSATSATLTGLTGGKAVSITVAATNAAGTSPKSKAVSAAAIGKPTITLGSPSVSYNTITIPFSVNAGGGTAKCTATATSSGLPDGKASGSCTSFKLTGVAPGGKYTVKVTVTNEVGSAVASNTATPTKVTGTVTCIKQPGDSYCNGGIGIYNHPAQVESNTIPPNAMNGKTYPAYCQTPGGTNTQEPGGGTTLHAGVYNNNKTSSVWIKISTSAVYIPYVWLNFGVSLDTLPSC</sequence>
<dbReference type="Pfam" id="PF00041">
    <property type="entry name" value="fn3"/>
    <property type="match status" value="3"/>
</dbReference>
<keyword evidence="5" id="KW-0812">Transmembrane</keyword>
<gene>
    <name evidence="7" type="ORF">Raf01_94940</name>
</gene>
<feature type="transmembrane region" description="Helical" evidence="5">
    <location>
        <begin position="16"/>
        <end position="39"/>
    </location>
</feature>
<dbReference type="Gene3D" id="2.130.10.10">
    <property type="entry name" value="YVTN repeat-like/Quinoprotein amine dehydrogenase"/>
    <property type="match status" value="1"/>
</dbReference>
<keyword evidence="2" id="KW-0326">Glycosidase</keyword>
<dbReference type="CDD" id="cd00063">
    <property type="entry name" value="FN3"/>
    <property type="match status" value="3"/>
</dbReference>
<keyword evidence="5" id="KW-0472">Membrane</keyword>
<dbReference type="GO" id="GO:0016798">
    <property type="term" value="F:hydrolase activity, acting on glycosyl bonds"/>
    <property type="evidence" value="ECO:0007669"/>
    <property type="project" value="UniProtKB-KW"/>
</dbReference>
<feature type="domain" description="Fibronectin type-III" evidence="6">
    <location>
        <begin position="486"/>
        <end position="583"/>
    </location>
</feature>
<feature type="region of interest" description="Disordered" evidence="4">
    <location>
        <begin position="362"/>
        <end position="402"/>
    </location>
</feature>
<evidence type="ECO:0000256" key="4">
    <source>
        <dbReference type="SAM" id="MobiDB-lite"/>
    </source>
</evidence>
<evidence type="ECO:0000313" key="7">
    <source>
        <dbReference type="EMBL" id="GIH21322.1"/>
    </source>
</evidence>
<keyword evidence="2" id="KW-0378">Hydrolase</keyword>
<dbReference type="AlphaFoldDB" id="A0A8J3R3Q4"/>
<dbReference type="Gene3D" id="2.60.40.10">
    <property type="entry name" value="Immunoglobulins"/>
    <property type="match status" value="3"/>
</dbReference>
<keyword evidence="1" id="KW-0677">Repeat</keyword>
<reference evidence="7" key="1">
    <citation type="submission" date="2021-01" db="EMBL/GenBank/DDBJ databases">
        <title>Whole genome shotgun sequence of Rugosimonospora africana NBRC 104875.</title>
        <authorList>
            <person name="Komaki H."/>
            <person name="Tamura T."/>
        </authorList>
    </citation>
    <scope>NUCLEOTIDE SEQUENCE</scope>
    <source>
        <strain evidence="7">NBRC 104875</strain>
    </source>
</reference>
<feature type="domain" description="Fibronectin type-III" evidence="6">
    <location>
        <begin position="584"/>
        <end position="673"/>
    </location>
</feature>
<evidence type="ECO:0000256" key="5">
    <source>
        <dbReference type="SAM" id="Phobius"/>
    </source>
</evidence>
<dbReference type="SUPFAM" id="SSF49265">
    <property type="entry name" value="Fibronectin type III"/>
    <property type="match status" value="2"/>
</dbReference>
<feature type="region of interest" description="Disordered" evidence="4">
    <location>
        <begin position="246"/>
        <end position="265"/>
    </location>
</feature>
<dbReference type="PROSITE" id="PS50853">
    <property type="entry name" value="FN3"/>
    <property type="match status" value="3"/>
</dbReference>
<feature type="region of interest" description="Disordered" evidence="4">
    <location>
        <begin position="467"/>
        <end position="496"/>
    </location>
</feature>
<evidence type="ECO:0000256" key="1">
    <source>
        <dbReference type="ARBA" id="ARBA00022737"/>
    </source>
</evidence>
<organism evidence="7 8">
    <name type="scientific">Rugosimonospora africana</name>
    <dbReference type="NCBI Taxonomy" id="556532"/>
    <lineage>
        <taxon>Bacteria</taxon>
        <taxon>Bacillati</taxon>
        <taxon>Actinomycetota</taxon>
        <taxon>Actinomycetes</taxon>
        <taxon>Micromonosporales</taxon>
        <taxon>Micromonosporaceae</taxon>
        <taxon>Rugosimonospora</taxon>
    </lineage>
</organism>
<dbReference type="RefSeq" id="WP_203924706.1">
    <property type="nucleotide sequence ID" value="NZ_BONZ01000124.1"/>
</dbReference>
<feature type="domain" description="Fibronectin type-III" evidence="6">
    <location>
        <begin position="394"/>
        <end position="483"/>
    </location>
</feature>
<dbReference type="SMART" id="SM00060">
    <property type="entry name" value="FN3"/>
    <property type="match status" value="4"/>
</dbReference>
<dbReference type="InterPro" id="IPR003961">
    <property type="entry name" value="FN3_dom"/>
</dbReference>
<name>A0A8J3R3Q4_9ACTN</name>
<accession>A0A8J3R3Q4</accession>
<proteinExistence type="predicted"/>
<keyword evidence="3" id="KW-0119">Carbohydrate metabolism</keyword>
<keyword evidence="8" id="KW-1185">Reference proteome</keyword>
<dbReference type="EMBL" id="BONZ01000124">
    <property type="protein sequence ID" value="GIH21322.1"/>
    <property type="molecule type" value="Genomic_DNA"/>
</dbReference>
<evidence type="ECO:0000256" key="2">
    <source>
        <dbReference type="ARBA" id="ARBA00023295"/>
    </source>
</evidence>
<dbReference type="GO" id="GO:0000272">
    <property type="term" value="P:polysaccharide catabolic process"/>
    <property type="evidence" value="ECO:0007669"/>
    <property type="project" value="UniProtKB-KW"/>
</dbReference>
<comment type="caution">
    <text evidence="7">The sequence shown here is derived from an EMBL/GenBank/DDBJ whole genome shotgun (WGS) entry which is preliminary data.</text>
</comment>
<dbReference type="InterPro" id="IPR036116">
    <property type="entry name" value="FN3_sf"/>
</dbReference>
<protein>
    <recommendedName>
        <fullName evidence="6">Fibronectin type-III domain-containing protein</fullName>
    </recommendedName>
</protein>
<evidence type="ECO:0000256" key="3">
    <source>
        <dbReference type="ARBA" id="ARBA00023326"/>
    </source>
</evidence>
<keyword evidence="5" id="KW-1133">Transmembrane helix</keyword>